<proteinExistence type="predicted"/>
<dbReference type="SUPFAM" id="SSF47413">
    <property type="entry name" value="lambda repressor-like DNA-binding domains"/>
    <property type="match status" value="1"/>
</dbReference>
<sequence>MNRLKILRKEKGETQDQVAEVAGVSKRSYIYWENGERQIKPDKAQALADHFGVSVGYLLGYSEYEKTTDIKNLVYDTPYGGAAGIVYDEIAKKIGEKRMKRFLENTLSNEFIQFSMFDNDNNLMHTKEAEMILLFELLDNSDKQLVFDLIKSLSDKIVGEDFKGYSLDKWSEVEDKKNHH</sequence>
<accession>A0A0Z8L0B0</accession>
<keyword evidence="1" id="KW-0238">DNA-binding</keyword>
<feature type="domain" description="HTH cro/C1-type" evidence="2">
    <location>
        <begin position="4"/>
        <end position="58"/>
    </location>
</feature>
<dbReference type="CDD" id="cd00093">
    <property type="entry name" value="HTH_XRE"/>
    <property type="match status" value="1"/>
</dbReference>
<dbReference type="PROSITE" id="PS50943">
    <property type="entry name" value="HTH_CROC1"/>
    <property type="match status" value="1"/>
</dbReference>
<protein>
    <submittedName>
        <fullName evidence="3">XRE family transcriptional regulator</fullName>
    </submittedName>
</protein>
<evidence type="ECO:0000259" key="2">
    <source>
        <dbReference type="PROSITE" id="PS50943"/>
    </source>
</evidence>
<organism evidence="3 4">
    <name type="scientific">Streptococcus suis</name>
    <dbReference type="NCBI Taxonomy" id="1307"/>
    <lineage>
        <taxon>Bacteria</taxon>
        <taxon>Bacillati</taxon>
        <taxon>Bacillota</taxon>
        <taxon>Bacilli</taxon>
        <taxon>Lactobacillales</taxon>
        <taxon>Streptococcaceae</taxon>
        <taxon>Streptococcus</taxon>
    </lineage>
</organism>
<evidence type="ECO:0000256" key="1">
    <source>
        <dbReference type="ARBA" id="ARBA00023125"/>
    </source>
</evidence>
<evidence type="ECO:0000313" key="4">
    <source>
        <dbReference type="Proteomes" id="UP000073388"/>
    </source>
</evidence>
<dbReference type="AlphaFoldDB" id="A0A0Z8L0B0"/>
<dbReference type="GO" id="GO:0003677">
    <property type="term" value="F:DNA binding"/>
    <property type="evidence" value="ECO:0007669"/>
    <property type="project" value="UniProtKB-KW"/>
</dbReference>
<dbReference type="InterPro" id="IPR001387">
    <property type="entry name" value="Cro/C1-type_HTH"/>
</dbReference>
<gene>
    <name evidence="3" type="ORF">ERS132461_00623</name>
</gene>
<dbReference type="Proteomes" id="UP000073388">
    <property type="component" value="Unassembled WGS sequence"/>
</dbReference>
<dbReference type="SMART" id="SM00530">
    <property type="entry name" value="HTH_XRE"/>
    <property type="match status" value="1"/>
</dbReference>
<dbReference type="Gene3D" id="1.10.260.40">
    <property type="entry name" value="lambda repressor-like DNA-binding domains"/>
    <property type="match status" value="1"/>
</dbReference>
<evidence type="ECO:0000313" key="3">
    <source>
        <dbReference type="EMBL" id="CYV81903.1"/>
    </source>
</evidence>
<dbReference type="Pfam" id="PF01381">
    <property type="entry name" value="HTH_3"/>
    <property type="match status" value="1"/>
</dbReference>
<dbReference type="PANTHER" id="PTHR46558:SF11">
    <property type="entry name" value="HTH-TYPE TRANSCRIPTIONAL REGULATOR XRE"/>
    <property type="match status" value="1"/>
</dbReference>
<dbReference type="EMBL" id="FIIX01000009">
    <property type="protein sequence ID" value="CYV81903.1"/>
    <property type="molecule type" value="Genomic_DNA"/>
</dbReference>
<name>A0A0Z8L0B0_STRSU</name>
<dbReference type="InterPro" id="IPR010982">
    <property type="entry name" value="Lambda_DNA-bd_dom_sf"/>
</dbReference>
<dbReference type="RefSeq" id="WP_052824029.1">
    <property type="nucleotide sequence ID" value="NZ_CEJM01000042.1"/>
</dbReference>
<reference evidence="3 4" key="1">
    <citation type="submission" date="2016-02" db="EMBL/GenBank/DDBJ databases">
        <authorList>
            <consortium name="Pathogen Informatics"/>
        </authorList>
    </citation>
    <scope>NUCLEOTIDE SEQUENCE [LARGE SCALE GENOMIC DNA]</scope>
    <source>
        <strain evidence="3 4">LSS99</strain>
    </source>
</reference>
<dbReference type="PANTHER" id="PTHR46558">
    <property type="entry name" value="TRACRIPTIONAL REGULATORY PROTEIN-RELATED-RELATED"/>
    <property type="match status" value="1"/>
</dbReference>